<dbReference type="EMBL" id="JAUTBA010000001">
    <property type="protein sequence ID" value="MDQ1150808.1"/>
    <property type="molecule type" value="Genomic_DNA"/>
</dbReference>
<evidence type="ECO:0000256" key="1">
    <source>
        <dbReference type="ARBA" id="ARBA00022737"/>
    </source>
</evidence>
<keyword evidence="4" id="KW-1185">Reference proteome</keyword>
<dbReference type="Gene3D" id="1.25.40.10">
    <property type="entry name" value="Tetratricopeptide repeat domain"/>
    <property type="match status" value="2"/>
</dbReference>
<evidence type="ECO:0000256" key="2">
    <source>
        <dbReference type="ARBA" id="ARBA00022803"/>
    </source>
</evidence>
<dbReference type="PANTHER" id="PTHR44943:SF4">
    <property type="entry name" value="TPR REPEAT-CONTAINING PROTEIN MJ0798"/>
    <property type="match status" value="1"/>
</dbReference>
<keyword evidence="1" id="KW-0677">Repeat</keyword>
<name>A0ABU0U8Z4_9SPHI</name>
<dbReference type="PANTHER" id="PTHR44943">
    <property type="entry name" value="CELLULOSE SYNTHASE OPERON PROTEIN C"/>
    <property type="match status" value="1"/>
</dbReference>
<gene>
    <name evidence="3" type="ORF">QE382_002792</name>
</gene>
<keyword evidence="2" id="KW-0802">TPR repeat</keyword>
<comment type="caution">
    <text evidence="3">The sequence shown here is derived from an EMBL/GenBank/DDBJ whole genome shotgun (WGS) entry which is preliminary data.</text>
</comment>
<dbReference type="InterPro" id="IPR051685">
    <property type="entry name" value="Ycf3/AcsC/BcsC/TPR_MFPF"/>
</dbReference>
<accession>A0ABU0U8Z4</accession>
<sequence length="559" mass="64188">MKDTLHQHALKALAEDNYAVAAKFWLDGYALPHNLEELHELFYHIDNLNKASIDPNLCAILGLIALDYNEIFESNREIALEKCLDWAIGGLKIDPHHYHCCRNAGSALYWLEDWDGALHYYERSCQLRSSPVLEVRIFRIMNRHNAYPDFSQLRPSVDSQSAMELYNAGVEIDYVLRQYAGMSEVENLRLTELKIELYTQAYQLFRTVVFTEQTNSLNYDPHTFAMCCNNLARELNFKEAYQDAVTIVNEGIAQSKFMVILLNRMYIYMCAGMPKNAIMDGEELLQEYVEEMDVITIISTIDGICLSHSDMGQYKEMLYWADQGLEYYQSVNPSDPILQDEEIVRCVTNFYISKSKAASMLGLDVDNSADSEQADSLLENMPDNPSLMISRGESFLRDKQWEKALECYNQAVHFGLEKGMARSVQVALYNRGYVLEVHMKDSESALKSFEQSIGHGNTDFWCYYWAVHSAYHLTENEKTVHYGTLAISMLPEQQEITDDIAAELYEHIGTSLIDIGHYTEAVKNLQISLELCYNRIAEDNLKIARANAKEPGFFRKFFG</sequence>
<dbReference type="InterPro" id="IPR011990">
    <property type="entry name" value="TPR-like_helical_dom_sf"/>
</dbReference>
<proteinExistence type="predicted"/>
<evidence type="ECO:0000313" key="4">
    <source>
        <dbReference type="Proteomes" id="UP001244640"/>
    </source>
</evidence>
<dbReference type="InterPro" id="IPR019734">
    <property type="entry name" value="TPR_rpt"/>
</dbReference>
<dbReference type="RefSeq" id="WP_307186395.1">
    <property type="nucleotide sequence ID" value="NZ_JAUTBA010000001.1"/>
</dbReference>
<evidence type="ECO:0000313" key="3">
    <source>
        <dbReference type="EMBL" id="MDQ1150808.1"/>
    </source>
</evidence>
<reference evidence="3 4" key="1">
    <citation type="submission" date="2023-07" db="EMBL/GenBank/DDBJ databases">
        <title>Functional and genomic diversity of the sorghum phyllosphere microbiome.</title>
        <authorList>
            <person name="Shade A."/>
        </authorList>
    </citation>
    <scope>NUCLEOTIDE SEQUENCE [LARGE SCALE GENOMIC DNA]</scope>
    <source>
        <strain evidence="3 4">SORGH_AS_0892</strain>
    </source>
</reference>
<dbReference type="SUPFAM" id="SSF48452">
    <property type="entry name" value="TPR-like"/>
    <property type="match status" value="2"/>
</dbReference>
<organism evidence="3 4">
    <name type="scientific">Sphingobacterium zeae</name>
    <dbReference type="NCBI Taxonomy" id="1776859"/>
    <lineage>
        <taxon>Bacteria</taxon>
        <taxon>Pseudomonadati</taxon>
        <taxon>Bacteroidota</taxon>
        <taxon>Sphingobacteriia</taxon>
        <taxon>Sphingobacteriales</taxon>
        <taxon>Sphingobacteriaceae</taxon>
        <taxon>Sphingobacterium</taxon>
    </lineage>
</organism>
<protein>
    <submittedName>
        <fullName evidence="3">Tetratricopeptide (TPR) repeat protein</fullName>
    </submittedName>
</protein>
<dbReference type="Proteomes" id="UP001244640">
    <property type="component" value="Unassembled WGS sequence"/>
</dbReference>
<dbReference type="SMART" id="SM00028">
    <property type="entry name" value="TPR"/>
    <property type="match status" value="5"/>
</dbReference>